<dbReference type="InterPro" id="IPR005128">
    <property type="entry name" value="Acetolactate_a_deCO2ase"/>
</dbReference>
<protein>
    <recommendedName>
        <fullName evidence="5 9">Alpha-acetolactate decarboxylase</fullName>
        <ecNumber evidence="4 9">4.1.1.5</ecNumber>
    </recommendedName>
</protein>
<evidence type="ECO:0000256" key="2">
    <source>
        <dbReference type="ARBA" id="ARBA00005170"/>
    </source>
</evidence>
<feature type="signal peptide" evidence="11">
    <location>
        <begin position="1"/>
        <end position="25"/>
    </location>
</feature>
<evidence type="ECO:0000256" key="1">
    <source>
        <dbReference type="ARBA" id="ARBA00001784"/>
    </source>
</evidence>
<evidence type="ECO:0000313" key="12">
    <source>
        <dbReference type="EMBL" id="GIO50721.1"/>
    </source>
</evidence>
<feature type="compositionally biased region" description="Polar residues" evidence="10">
    <location>
        <begin position="30"/>
        <end position="43"/>
    </location>
</feature>
<reference evidence="12 13" key="1">
    <citation type="submission" date="2021-03" db="EMBL/GenBank/DDBJ databases">
        <title>Antimicrobial resistance genes in bacteria isolated from Japanese honey, and their potential for conferring macrolide and lincosamide resistance in the American foulbrood pathogen Paenibacillus larvae.</title>
        <authorList>
            <person name="Okamoto M."/>
            <person name="Kumagai M."/>
            <person name="Kanamori H."/>
            <person name="Takamatsu D."/>
        </authorList>
    </citation>
    <scope>NUCLEOTIDE SEQUENCE [LARGE SCALE GENOMIC DNA]</scope>
    <source>
        <strain evidence="12 13">J34TS1</strain>
    </source>
</reference>
<keyword evidence="7 9" id="KW-0005">Acetoin biosynthesis</keyword>
<dbReference type="PIRSF" id="PIRSF001332">
    <property type="entry name" value="Acetolac_decarb"/>
    <property type="match status" value="1"/>
</dbReference>
<evidence type="ECO:0000256" key="7">
    <source>
        <dbReference type="ARBA" id="ARBA00023061"/>
    </source>
</evidence>
<comment type="pathway">
    <text evidence="2 9">Polyol metabolism; (R,R)-butane-2,3-diol biosynthesis; (R,R)-butane-2,3-diol from pyruvate: step 2/3.</text>
</comment>
<sequence>MKKKQILLTTTLVAALSLSALSASAEPAKNNKQPAQAPVTTTANKVQENKNTLFQYSTINALMKGQFDGEMTLGELNKHGDTGLGTFNGVDGELTQLDGKFYRYTYDGKMVEVGKDAKTPFAVTTHFKVTKTAKIQPVKDMTELNKQLTSLITNKNDFYAFKIHGTFKTLKTRSEEKQVKPYPTLPEVLKDQSIFETENVTGTLIGFYTPNYAATLNVPGFHYHVISDDKKKGGHVLNISFDAATVQIDEIGNLEVKLPQTKEFHDADLTTVDPEDVHKVETDQQ</sequence>
<evidence type="ECO:0000256" key="4">
    <source>
        <dbReference type="ARBA" id="ARBA00013204"/>
    </source>
</evidence>
<dbReference type="Pfam" id="PF03306">
    <property type="entry name" value="AAL_decarboxy"/>
    <property type="match status" value="1"/>
</dbReference>
<dbReference type="Gene3D" id="3.30.1330.80">
    <property type="entry name" value="Hypothetical protein, similar to alpha- acetolactate decarboxylase, domain 2"/>
    <property type="match status" value="2"/>
</dbReference>
<feature type="chain" id="PRO_5037665544" description="Alpha-acetolactate decarboxylase" evidence="11">
    <location>
        <begin position="26"/>
        <end position="285"/>
    </location>
</feature>
<comment type="similarity">
    <text evidence="3 9">Belongs to the alpha-acetolactate decarboxylase family.</text>
</comment>
<evidence type="ECO:0000256" key="9">
    <source>
        <dbReference type="PIRNR" id="PIRNR001332"/>
    </source>
</evidence>
<keyword evidence="8 9" id="KW-0456">Lyase</keyword>
<accession>A0A919YFH4</accession>
<dbReference type="CDD" id="cd17299">
    <property type="entry name" value="acetolactate_decarboxylase"/>
    <property type="match status" value="1"/>
</dbReference>
<evidence type="ECO:0000256" key="10">
    <source>
        <dbReference type="SAM" id="MobiDB-lite"/>
    </source>
</evidence>
<comment type="catalytic activity">
    <reaction evidence="1 9">
        <text>(2S)-2-acetolactate + H(+) = (R)-acetoin + CO2</text>
        <dbReference type="Rhea" id="RHEA:21580"/>
        <dbReference type="ChEBI" id="CHEBI:15378"/>
        <dbReference type="ChEBI" id="CHEBI:15686"/>
        <dbReference type="ChEBI" id="CHEBI:16526"/>
        <dbReference type="ChEBI" id="CHEBI:58476"/>
        <dbReference type="EC" id="4.1.1.5"/>
    </reaction>
</comment>
<keyword evidence="11" id="KW-0732">Signal</keyword>
<dbReference type="EC" id="4.1.1.5" evidence="4 9"/>
<feature type="region of interest" description="Disordered" evidence="10">
    <location>
        <begin position="24"/>
        <end position="43"/>
    </location>
</feature>
<dbReference type="RefSeq" id="WP_194234802.1">
    <property type="nucleotide sequence ID" value="NZ_AP025343.1"/>
</dbReference>
<evidence type="ECO:0000256" key="6">
    <source>
        <dbReference type="ARBA" id="ARBA00022793"/>
    </source>
</evidence>
<name>A0A919YFH4_9BACL</name>
<proteinExistence type="inferred from homology"/>
<evidence type="ECO:0000313" key="13">
    <source>
        <dbReference type="Proteomes" id="UP000682811"/>
    </source>
</evidence>
<dbReference type="EMBL" id="BORT01000037">
    <property type="protein sequence ID" value="GIO50721.1"/>
    <property type="molecule type" value="Genomic_DNA"/>
</dbReference>
<dbReference type="GO" id="GO:0047605">
    <property type="term" value="F:acetolactate decarboxylase activity"/>
    <property type="evidence" value="ECO:0007669"/>
    <property type="project" value="UniProtKB-UniRule"/>
</dbReference>
<comment type="caution">
    <text evidence="12">The sequence shown here is derived from an EMBL/GenBank/DDBJ whole genome shotgun (WGS) entry which is preliminary data.</text>
</comment>
<keyword evidence="6 9" id="KW-0210">Decarboxylase</keyword>
<dbReference type="GO" id="GO:0045151">
    <property type="term" value="P:acetoin biosynthetic process"/>
    <property type="evidence" value="ECO:0007669"/>
    <property type="project" value="UniProtKB-UniRule"/>
</dbReference>
<keyword evidence="13" id="KW-1185">Reference proteome</keyword>
<organism evidence="12 13">
    <name type="scientific">Paenibacillus azoreducens</name>
    <dbReference type="NCBI Taxonomy" id="116718"/>
    <lineage>
        <taxon>Bacteria</taxon>
        <taxon>Bacillati</taxon>
        <taxon>Bacillota</taxon>
        <taxon>Bacilli</taxon>
        <taxon>Bacillales</taxon>
        <taxon>Paenibacillaceae</taxon>
        <taxon>Paenibacillus</taxon>
    </lineage>
</organism>
<evidence type="ECO:0000256" key="11">
    <source>
        <dbReference type="SAM" id="SignalP"/>
    </source>
</evidence>
<evidence type="ECO:0000256" key="8">
    <source>
        <dbReference type="ARBA" id="ARBA00023239"/>
    </source>
</evidence>
<dbReference type="PANTHER" id="PTHR35524:SF1">
    <property type="entry name" value="ALPHA-ACETOLACTATE DECARBOXYLASE"/>
    <property type="match status" value="1"/>
</dbReference>
<dbReference type="NCBIfam" id="TIGR01252">
    <property type="entry name" value="acetolac_decarb"/>
    <property type="match status" value="1"/>
</dbReference>
<dbReference type="SUPFAM" id="SSF117856">
    <property type="entry name" value="AF0104/ALDC/Ptd012-like"/>
    <property type="match status" value="1"/>
</dbReference>
<gene>
    <name evidence="12" type="primary">aldC</name>
    <name evidence="12" type="ORF">J34TS1_54860</name>
</gene>
<evidence type="ECO:0000256" key="3">
    <source>
        <dbReference type="ARBA" id="ARBA00007106"/>
    </source>
</evidence>
<dbReference type="Proteomes" id="UP000682811">
    <property type="component" value="Unassembled WGS sequence"/>
</dbReference>
<dbReference type="PANTHER" id="PTHR35524">
    <property type="entry name" value="ALPHA-ACETOLACTATE DECARBOXYLASE"/>
    <property type="match status" value="1"/>
</dbReference>
<evidence type="ECO:0000256" key="5">
    <source>
        <dbReference type="ARBA" id="ARBA00020164"/>
    </source>
</evidence>
<dbReference type="AlphaFoldDB" id="A0A919YFH4"/>